<reference evidence="2 3" key="1">
    <citation type="journal article" date="2018" name="Sci. Rep.">
        <title>Comparative analysis of the Pocillopora damicornis genome highlights role of immune system in coral evolution.</title>
        <authorList>
            <person name="Cunning R."/>
            <person name="Bay R.A."/>
            <person name="Gillette P."/>
            <person name="Baker A.C."/>
            <person name="Traylor-Knowles N."/>
        </authorList>
    </citation>
    <scope>NUCLEOTIDE SEQUENCE [LARGE SCALE GENOMIC DNA]</scope>
    <source>
        <strain evidence="2">RSMAS</strain>
        <tissue evidence="2">Whole animal</tissue>
    </source>
</reference>
<feature type="compositionally biased region" description="Polar residues" evidence="1">
    <location>
        <begin position="28"/>
        <end position="38"/>
    </location>
</feature>
<evidence type="ECO:0000313" key="2">
    <source>
        <dbReference type="EMBL" id="RMX37447.1"/>
    </source>
</evidence>
<dbReference type="AlphaFoldDB" id="A0A3M6T7R0"/>
<feature type="non-terminal residue" evidence="2">
    <location>
        <position position="1"/>
    </location>
</feature>
<accession>A0A3M6T7R0</accession>
<dbReference type="PANTHER" id="PTHR21207:SF1">
    <property type="entry name" value="PACRG-LIKE PROTEIN"/>
    <property type="match status" value="1"/>
</dbReference>
<dbReference type="InterPro" id="IPR019399">
    <property type="entry name" value="Parkin_co-regulated_protein"/>
</dbReference>
<keyword evidence="3" id="KW-1185">Reference proteome</keyword>
<protein>
    <recommendedName>
        <fullName evidence="4">PACRG-like protein</fullName>
    </recommendedName>
</protein>
<dbReference type="Proteomes" id="UP000275408">
    <property type="component" value="Unassembled WGS sequence"/>
</dbReference>
<evidence type="ECO:0000256" key="1">
    <source>
        <dbReference type="SAM" id="MobiDB-lite"/>
    </source>
</evidence>
<feature type="region of interest" description="Disordered" evidence="1">
    <location>
        <begin position="1"/>
        <end position="85"/>
    </location>
</feature>
<evidence type="ECO:0008006" key="4">
    <source>
        <dbReference type="Google" id="ProtNLM"/>
    </source>
</evidence>
<dbReference type="PANTHER" id="PTHR21207">
    <property type="entry name" value="PARKIN COREGULATED GENE PROTEIN PARK2 COREGULATED"/>
    <property type="match status" value="1"/>
</dbReference>
<dbReference type="InterPro" id="IPR016024">
    <property type="entry name" value="ARM-type_fold"/>
</dbReference>
<organism evidence="2 3">
    <name type="scientific">Pocillopora damicornis</name>
    <name type="common">Cauliflower coral</name>
    <name type="synonym">Millepora damicornis</name>
    <dbReference type="NCBI Taxonomy" id="46731"/>
    <lineage>
        <taxon>Eukaryota</taxon>
        <taxon>Metazoa</taxon>
        <taxon>Cnidaria</taxon>
        <taxon>Anthozoa</taxon>
        <taxon>Hexacorallia</taxon>
        <taxon>Scleractinia</taxon>
        <taxon>Astrocoeniina</taxon>
        <taxon>Pocilloporidae</taxon>
        <taxon>Pocillopora</taxon>
    </lineage>
</organism>
<proteinExistence type="predicted"/>
<dbReference type="InterPro" id="IPR011989">
    <property type="entry name" value="ARM-like"/>
</dbReference>
<dbReference type="Gene3D" id="1.25.10.10">
    <property type="entry name" value="Leucine-rich Repeat Variant"/>
    <property type="match status" value="1"/>
</dbReference>
<comment type="caution">
    <text evidence="2">The sequence shown here is derived from an EMBL/GenBank/DDBJ whole genome shotgun (WGS) entry which is preliminary data.</text>
</comment>
<dbReference type="SUPFAM" id="SSF48371">
    <property type="entry name" value="ARM repeat"/>
    <property type="match status" value="1"/>
</dbReference>
<dbReference type="Pfam" id="PF10274">
    <property type="entry name" value="ParcG"/>
    <property type="match status" value="1"/>
</dbReference>
<dbReference type="EMBL" id="RCHS01004116">
    <property type="protein sequence ID" value="RMX37447.1"/>
    <property type="molecule type" value="Genomic_DNA"/>
</dbReference>
<dbReference type="OrthoDB" id="10258089at2759"/>
<gene>
    <name evidence="2" type="ORF">pdam_00011705</name>
</gene>
<sequence length="263" mass="28832">VNKMASASLHGDRSQVVSRGKKPPSPLVQGSKTPTPRSTDTKKRLNSSDGSSKRFVPAAKVPTPAFKSATRHRPSDVLNPKTVDPFNDTTPKSSFAASYTNGGVPCRLVHGSVKHKLQWSTSPDNLPFDPVLITLAEGLRETKHPYTFVAREGFREMLEIDDATSRTLPILPKLIVPLRAALASSDMQVFHSSLEALVQLSSVVGFALNPHLKALLPQVSKRFMDKTQKEIILHALQRLEQNLGKESVPIIKSKIPTYQSVCL</sequence>
<evidence type="ECO:0000313" key="3">
    <source>
        <dbReference type="Proteomes" id="UP000275408"/>
    </source>
</evidence>
<name>A0A3M6T7R0_POCDA</name>
<dbReference type="STRING" id="46731.A0A3M6T7R0"/>